<proteinExistence type="predicted"/>
<keyword evidence="2" id="KW-1185">Reference proteome</keyword>
<gene>
    <name evidence="1" type="ORF">HDF14_001273</name>
</gene>
<reference evidence="1 2" key="1">
    <citation type="submission" date="2020-08" db="EMBL/GenBank/DDBJ databases">
        <title>Genomic Encyclopedia of Type Strains, Phase IV (KMG-V): Genome sequencing to study the core and pangenomes of soil and plant-associated prokaryotes.</title>
        <authorList>
            <person name="Whitman W."/>
        </authorList>
    </citation>
    <scope>NUCLEOTIDE SEQUENCE [LARGE SCALE GENOMIC DNA]</scope>
    <source>
        <strain evidence="1 2">X5P2</strain>
    </source>
</reference>
<dbReference type="EMBL" id="JACHEB010000002">
    <property type="protein sequence ID" value="MBB5327668.1"/>
    <property type="molecule type" value="Genomic_DNA"/>
</dbReference>
<dbReference type="AlphaFoldDB" id="A0A9X0U2V5"/>
<accession>A0A9X0U2V5</accession>
<dbReference type="Proteomes" id="UP000535182">
    <property type="component" value="Unassembled WGS sequence"/>
</dbReference>
<evidence type="ECO:0000313" key="1">
    <source>
        <dbReference type="EMBL" id="MBB5327668.1"/>
    </source>
</evidence>
<comment type="caution">
    <text evidence="1">The sequence shown here is derived from an EMBL/GenBank/DDBJ whole genome shotgun (WGS) entry which is preliminary data.</text>
</comment>
<protein>
    <submittedName>
        <fullName evidence="1">Uncharacterized protein</fullName>
    </submittedName>
</protein>
<organism evidence="1 2">
    <name type="scientific">Tunturiibacter gelidiferens</name>
    <dbReference type="NCBI Taxonomy" id="3069689"/>
    <lineage>
        <taxon>Bacteria</taxon>
        <taxon>Pseudomonadati</taxon>
        <taxon>Acidobacteriota</taxon>
        <taxon>Terriglobia</taxon>
        <taxon>Terriglobales</taxon>
        <taxon>Acidobacteriaceae</taxon>
        <taxon>Tunturiibacter</taxon>
    </lineage>
</organism>
<evidence type="ECO:0000313" key="2">
    <source>
        <dbReference type="Proteomes" id="UP000535182"/>
    </source>
</evidence>
<name>A0A9X0U2V5_9BACT</name>
<sequence length="39" mass="4413">MDPPRLFILRAIDGESKCKGYCAFGYARDQDDDIFVKGT</sequence>